<keyword evidence="5 6" id="KW-0472">Membrane</keyword>
<keyword evidence="8" id="KW-1185">Reference proteome</keyword>
<dbReference type="InterPro" id="IPR005495">
    <property type="entry name" value="LptG/LptF_permease"/>
</dbReference>
<organism evidence="7 8">
    <name type="scientific">Sediminispirochaeta smaragdinae (strain DSM 11293 / JCM 15392 / SEBR 4228)</name>
    <name type="common">Spirochaeta smaragdinae</name>
    <dbReference type="NCBI Taxonomy" id="573413"/>
    <lineage>
        <taxon>Bacteria</taxon>
        <taxon>Pseudomonadati</taxon>
        <taxon>Spirochaetota</taxon>
        <taxon>Spirochaetia</taxon>
        <taxon>Spirochaetales</taxon>
        <taxon>Spirochaetaceae</taxon>
        <taxon>Sediminispirochaeta</taxon>
    </lineage>
</organism>
<feature type="transmembrane region" description="Helical" evidence="6">
    <location>
        <begin position="21"/>
        <end position="42"/>
    </location>
</feature>
<comment type="subcellular location">
    <subcellularLocation>
        <location evidence="1">Cell membrane</location>
        <topology evidence="1">Multi-pass membrane protein</topology>
    </subcellularLocation>
</comment>
<feature type="transmembrane region" description="Helical" evidence="6">
    <location>
        <begin position="356"/>
        <end position="376"/>
    </location>
</feature>
<keyword evidence="4 6" id="KW-1133">Transmembrane helix</keyword>
<feature type="transmembrane region" description="Helical" evidence="6">
    <location>
        <begin position="108"/>
        <end position="126"/>
    </location>
</feature>
<evidence type="ECO:0000256" key="5">
    <source>
        <dbReference type="ARBA" id="ARBA00023136"/>
    </source>
</evidence>
<dbReference type="EMBL" id="CP002116">
    <property type="protein sequence ID" value="ADK81157.1"/>
    <property type="molecule type" value="Genomic_DNA"/>
</dbReference>
<evidence type="ECO:0000256" key="3">
    <source>
        <dbReference type="ARBA" id="ARBA00022692"/>
    </source>
</evidence>
<dbReference type="GO" id="GO:0043190">
    <property type="term" value="C:ATP-binding cassette (ABC) transporter complex"/>
    <property type="evidence" value="ECO:0007669"/>
    <property type="project" value="TreeGrafter"/>
</dbReference>
<sequence>MILRHKSLRFRIADAYLLKEFFFSFCIAFIFFFFIFFVNQLLLLAEEVLSKRVGVTKVLLLILYSLPAILAFTFPFSALLGTVMAIGRFSSDNEITAFRALGVSHLRLFFPVMLLGLILSGISFFSNDVLLPRGTVQFGRLYRDILYSNPALELEPYAVRRYKDTVLVTGAISDREISDLVILDHDEDQNERMLSAKRAYLEQDEKENGVISLRLEEVFGHTAKKREGDFDYFTADTMEYNILLSSFTYSINNLTPREMSTAALYGEIQTMEAKKKEDQNKKRFDRTLQLYKIEFYKKLAIPLGCFTFMFFAFPAGLLPKRSGRWVGFVLGLFAAAFYWMLLIVGQTLGVRFQVSAALAMWFPNIFIAFIGLLIYLSRSHR</sequence>
<evidence type="ECO:0000256" key="1">
    <source>
        <dbReference type="ARBA" id="ARBA00004651"/>
    </source>
</evidence>
<protein>
    <submittedName>
        <fullName evidence="7">Permease YjgP/YjgQ family protein</fullName>
    </submittedName>
</protein>
<evidence type="ECO:0000256" key="4">
    <source>
        <dbReference type="ARBA" id="ARBA00022989"/>
    </source>
</evidence>
<accession>E1R1L6</accession>
<dbReference type="AlphaFoldDB" id="E1R1L6"/>
<proteinExistence type="predicted"/>
<name>E1R1L6_SEDSS</name>
<dbReference type="HOGENOM" id="CLU_028799_3_0_12"/>
<evidence type="ECO:0000313" key="7">
    <source>
        <dbReference type="EMBL" id="ADK81157.1"/>
    </source>
</evidence>
<dbReference type="STRING" id="573413.Spirs_2035"/>
<keyword evidence="2" id="KW-1003">Cell membrane</keyword>
<dbReference type="PANTHER" id="PTHR33529">
    <property type="entry name" value="SLR0882 PROTEIN-RELATED"/>
    <property type="match status" value="1"/>
</dbReference>
<dbReference type="PANTHER" id="PTHR33529:SF6">
    <property type="entry name" value="YJGP_YJGQ FAMILY PERMEASE"/>
    <property type="match status" value="1"/>
</dbReference>
<gene>
    <name evidence="7" type="ordered locus">Spirs_2035</name>
</gene>
<dbReference type="GO" id="GO:0015920">
    <property type="term" value="P:lipopolysaccharide transport"/>
    <property type="evidence" value="ECO:0007669"/>
    <property type="project" value="TreeGrafter"/>
</dbReference>
<evidence type="ECO:0000256" key="6">
    <source>
        <dbReference type="SAM" id="Phobius"/>
    </source>
</evidence>
<dbReference type="Proteomes" id="UP000002318">
    <property type="component" value="Chromosome"/>
</dbReference>
<keyword evidence="3 6" id="KW-0812">Transmembrane</keyword>
<evidence type="ECO:0000256" key="2">
    <source>
        <dbReference type="ARBA" id="ARBA00022475"/>
    </source>
</evidence>
<feature type="transmembrane region" description="Helical" evidence="6">
    <location>
        <begin position="299"/>
        <end position="318"/>
    </location>
</feature>
<reference evidence="7 8" key="1">
    <citation type="journal article" date="2010" name="Stand. Genomic Sci.">
        <title>Complete genome sequence of Spirochaeta smaragdinae type strain (SEBR 4228).</title>
        <authorList>
            <person name="Mavromatis K."/>
            <person name="Yasawong M."/>
            <person name="Chertkov O."/>
            <person name="Lapidus A."/>
            <person name="Lucas S."/>
            <person name="Nolan M."/>
            <person name="Del Rio T.G."/>
            <person name="Tice H."/>
            <person name="Cheng J.F."/>
            <person name="Pitluck S."/>
            <person name="Liolios K."/>
            <person name="Ivanova N."/>
            <person name="Tapia R."/>
            <person name="Han C."/>
            <person name="Bruce D."/>
            <person name="Goodwin L."/>
            <person name="Pati A."/>
            <person name="Chen A."/>
            <person name="Palaniappan K."/>
            <person name="Land M."/>
            <person name="Hauser L."/>
            <person name="Chang Y.J."/>
            <person name="Jeffries C.D."/>
            <person name="Detter J.C."/>
            <person name="Rohde M."/>
            <person name="Brambilla E."/>
            <person name="Spring S."/>
            <person name="Goker M."/>
            <person name="Sikorski J."/>
            <person name="Woyke T."/>
            <person name="Bristow J."/>
            <person name="Eisen J.A."/>
            <person name="Markowitz V."/>
            <person name="Hugenholtz P."/>
            <person name="Klenk H.P."/>
            <person name="Kyrpides N.C."/>
        </authorList>
    </citation>
    <scope>NUCLEOTIDE SEQUENCE [LARGE SCALE GENOMIC DNA]</scope>
    <source>
        <strain evidence="8">DSM 11293 / JCM 15392 / SEBR 4228</strain>
    </source>
</reference>
<dbReference type="OrthoDB" id="356563at2"/>
<feature type="transmembrane region" description="Helical" evidence="6">
    <location>
        <begin position="325"/>
        <end position="344"/>
    </location>
</feature>
<dbReference type="eggNOG" id="COG0795">
    <property type="taxonomic scope" value="Bacteria"/>
</dbReference>
<dbReference type="KEGG" id="ssm:Spirs_2035"/>
<feature type="transmembrane region" description="Helical" evidence="6">
    <location>
        <begin position="62"/>
        <end position="87"/>
    </location>
</feature>
<evidence type="ECO:0000313" key="8">
    <source>
        <dbReference type="Proteomes" id="UP000002318"/>
    </source>
</evidence>
<dbReference type="Pfam" id="PF03739">
    <property type="entry name" value="LptF_LptG"/>
    <property type="match status" value="1"/>
</dbReference>
<dbReference type="RefSeq" id="WP_013254621.1">
    <property type="nucleotide sequence ID" value="NC_014364.1"/>
</dbReference>